<protein>
    <submittedName>
        <fullName evidence="2">Uncharacterized protein</fullName>
    </submittedName>
</protein>
<feature type="transmembrane region" description="Helical" evidence="1">
    <location>
        <begin position="6"/>
        <end position="24"/>
    </location>
</feature>
<accession>A0A159YZ13</accession>
<reference evidence="2 3" key="1">
    <citation type="submission" date="2015-09" db="EMBL/GenBank/DDBJ databases">
        <title>Complete genome sequence of Defluviimonas alba cai42t isolated from an oilfield in Xinjiang.</title>
        <authorList>
            <person name="Geng S."/>
            <person name="Pan X."/>
            <person name="Wu X."/>
        </authorList>
    </citation>
    <scope>NUCLEOTIDE SEQUENCE [LARGE SCALE GENOMIC DNA]</scope>
    <source>
        <strain evidence="3">cai42</strain>
    </source>
</reference>
<dbReference type="KEGG" id="daa:AKL17_0365"/>
<proteinExistence type="predicted"/>
<keyword evidence="1" id="KW-1133">Transmembrane helix</keyword>
<keyword evidence="3" id="KW-1185">Reference proteome</keyword>
<evidence type="ECO:0000256" key="1">
    <source>
        <dbReference type="SAM" id="Phobius"/>
    </source>
</evidence>
<keyword evidence="1" id="KW-0812">Transmembrane</keyword>
<dbReference type="AlphaFoldDB" id="A0A159YZ13"/>
<dbReference type="Proteomes" id="UP000076128">
    <property type="component" value="Chromosome"/>
</dbReference>
<keyword evidence="1" id="KW-0472">Membrane</keyword>
<organism evidence="2 3">
    <name type="scientific">Frigidibacter mobilis</name>
    <dbReference type="NCBI Taxonomy" id="1335048"/>
    <lineage>
        <taxon>Bacteria</taxon>
        <taxon>Pseudomonadati</taxon>
        <taxon>Pseudomonadota</taxon>
        <taxon>Alphaproteobacteria</taxon>
        <taxon>Rhodobacterales</taxon>
        <taxon>Paracoccaceae</taxon>
        <taxon>Frigidibacter</taxon>
    </lineage>
</organism>
<dbReference type="EMBL" id="CP012661">
    <property type="protein sequence ID" value="AMY67627.1"/>
    <property type="molecule type" value="Genomic_DNA"/>
</dbReference>
<feature type="transmembrane region" description="Helical" evidence="1">
    <location>
        <begin position="36"/>
        <end position="60"/>
    </location>
</feature>
<evidence type="ECO:0000313" key="2">
    <source>
        <dbReference type="EMBL" id="AMY67627.1"/>
    </source>
</evidence>
<dbReference type="STRING" id="1335048.AKL17_0365"/>
<sequence>MTLLRALFWGLASLVLAFLAWRLLKLAIWALMRPGGWVVIALLVLVAVKAMDGGAAQAVVP</sequence>
<evidence type="ECO:0000313" key="3">
    <source>
        <dbReference type="Proteomes" id="UP000076128"/>
    </source>
</evidence>
<dbReference type="RefSeq" id="WP_166506970.1">
    <property type="nucleotide sequence ID" value="NZ_CP012661.1"/>
</dbReference>
<gene>
    <name evidence="2" type="ORF">AKL17_0365</name>
</gene>
<name>A0A159YZ13_9RHOB</name>